<protein>
    <submittedName>
        <fullName evidence="11">Na+/H+ antiporter subunit D</fullName>
    </submittedName>
</protein>
<sequence length="491" mass="52984">MTNLLALPILIPLCTAVILIFLKEKILLQRLISTVSAILNIIIALVLIYRIHSGGIQTLQMGGWVPPYGIVFVGDMFAALLVLTASVVSLGILLYSFRSIGAERERFYYYTFFHFLLVGVYGSFLTGDMFNLFVFFEVMLISSYALISLGGTKLQLRETSKYLLINIVSSTLFVAAVAYLYAAVGTLNMAHLSQRVAEAGQGGVLNVIAVLFLIVFALKAGLFLFFWLPGSYSSPPSAIRALFGALLTKVGLYAIIRTFTLIFVNDPGLTHTWIAWMAAATMILGGLGAVAYNDIPRIFNYNVIISVGFVAFGLAAATPDALNGAVFYLLHDMLAKGLMFILGGIIITAAGTDQLKDMGGLIKRYPLIGWMFFTLALALVGIPPLSGFAGKVLITRGGLDAGMLTLSLIGLGSSFLVLYSLIKVFRLAFWGNEPEGDLPKIRLKSVNAVAAGLLVLVILMGIGADWVYSYVAQAGDVLAHPALYIKAVIKE</sequence>
<evidence type="ECO:0000313" key="12">
    <source>
        <dbReference type="Proteomes" id="UP000516384"/>
    </source>
</evidence>
<organism evidence="11 12">
    <name type="scientific">Paenibacillus peoriae</name>
    <dbReference type="NCBI Taxonomy" id="59893"/>
    <lineage>
        <taxon>Bacteria</taxon>
        <taxon>Bacillati</taxon>
        <taxon>Bacillota</taxon>
        <taxon>Bacilli</taxon>
        <taxon>Bacillales</taxon>
        <taxon>Paenibacillaceae</taxon>
        <taxon>Paenibacillus</taxon>
    </lineage>
</organism>
<evidence type="ECO:0000256" key="8">
    <source>
        <dbReference type="RuleBase" id="RU000320"/>
    </source>
</evidence>
<feature type="transmembrane region" description="Helical" evidence="9">
    <location>
        <begin position="130"/>
        <end position="150"/>
    </location>
</feature>
<dbReference type="InterPro" id="IPR050586">
    <property type="entry name" value="CPA3_Na-H_Antiporter_D"/>
</dbReference>
<feature type="transmembrane region" description="Helical" evidence="9">
    <location>
        <begin position="270"/>
        <end position="292"/>
    </location>
</feature>
<accession>A0A7H0YEB9</accession>
<dbReference type="AlphaFoldDB" id="A0A7H0YEB9"/>
<comment type="subcellular location">
    <subcellularLocation>
        <location evidence="1">Cell membrane</location>
        <topology evidence="1">Multi-pass membrane protein</topology>
    </subcellularLocation>
    <subcellularLocation>
        <location evidence="8">Membrane</location>
        <topology evidence="8">Multi-pass membrane protein</topology>
    </subcellularLocation>
</comment>
<feature type="transmembrane region" description="Helical" evidence="9">
    <location>
        <begin position="241"/>
        <end position="264"/>
    </location>
</feature>
<name>A0A7H0YEB9_9BACL</name>
<keyword evidence="6 9" id="KW-1133">Transmembrane helix</keyword>
<dbReference type="PANTHER" id="PTHR42703">
    <property type="entry name" value="NADH DEHYDROGENASE"/>
    <property type="match status" value="1"/>
</dbReference>
<feature type="transmembrane region" description="Helical" evidence="9">
    <location>
        <begin position="204"/>
        <end position="229"/>
    </location>
</feature>
<feature type="domain" description="NADH:quinone oxidoreductase/Mrp antiporter transmembrane" evidence="10">
    <location>
        <begin position="127"/>
        <end position="416"/>
    </location>
</feature>
<feature type="transmembrane region" description="Helical" evidence="9">
    <location>
        <begin position="401"/>
        <end position="425"/>
    </location>
</feature>
<evidence type="ECO:0000256" key="5">
    <source>
        <dbReference type="ARBA" id="ARBA00022692"/>
    </source>
</evidence>
<reference evidence="11 12" key="1">
    <citation type="submission" date="2020-09" db="EMBL/GenBank/DDBJ databases">
        <title>Characterization of Paenibacillus peoriae strain ZF390 with broad-spectrum antimicrobial activity as a potential biocontrol agent.</title>
        <authorList>
            <person name="Li L."/>
            <person name="Zhao Y."/>
            <person name="Li B."/>
            <person name="Xie X."/>
        </authorList>
    </citation>
    <scope>NUCLEOTIDE SEQUENCE [LARGE SCALE GENOMIC DNA]</scope>
    <source>
        <strain evidence="11 12">ZF390</strain>
    </source>
</reference>
<dbReference type="GO" id="GO:0008137">
    <property type="term" value="F:NADH dehydrogenase (ubiquinone) activity"/>
    <property type="evidence" value="ECO:0007669"/>
    <property type="project" value="InterPro"/>
</dbReference>
<evidence type="ECO:0000256" key="6">
    <source>
        <dbReference type="ARBA" id="ARBA00022989"/>
    </source>
</evidence>
<dbReference type="GO" id="GO:0042773">
    <property type="term" value="P:ATP synthesis coupled electron transport"/>
    <property type="evidence" value="ECO:0007669"/>
    <property type="project" value="InterPro"/>
</dbReference>
<dbReference type="GO" id="GO:0005886">
    <property type="term" value="C:plasma membrane"/>
    <property type="evidence" value="ECO:0007669"/>
    <property type="project" value="UniProtKB-SubCell"/>
</dbReference>
<dbReference type="Pfam" id="PF00361">
    <property type="entry name" value="Proton_antipo_M"/>
    <property type="match status" value="1"/>
</dbReference>
<evidence type="ECO:0000256" key="2">
    <source>
        <dbReference type="ARBA" id="ARBA00005346"/>
    </source>
</evidence>
<dbReference type="Proteomes" id="UP000516384">
    <property type="component" value="Chromosome"/>
</dbReference>
<gene>
    <name evidence="11" type="ORF">IAQ67_10625</name>
</gene>
<feature type="transmembrane region" description="Helical" evidence="9">
    <location>
        <begin position="107"/>
        <end position="124"/>
    </location>
</feature>
<evidence type="ECO:0000256" key="7">
    <source>
        <dbReference type="ARBA" id="ARBA00023136"/>
    </source>
</evidence>
<keyword evidence="5 8" id="KW-0812">Transmembrane</keyword>
<comment type="similarity">
    <text evidence="2">Belongs to the CPA3 antiporters (TC 2.A.63) subunit D family.</text>
</comment>
<dbReference type="RefSeq" id="WP_134902154.1">
    <property type="nucleotide sequence ID" value="NZ_CP061172.1"/>
</dbReference>
<evidence type="ECO:0000313" key="11">
    <source>
        <dbReference type="EMBL" id="QNR69427.1"/>
    </source>
</evidence>
<feature type="transmembrane region" description="Helical" evidence="9">
    <location>
        <begin position="31"/>
        <end position="51"/>
    </location>
</feature>
<evidence type="ECO:0000256" key="1">
    <source>
        <dbReference type="ARBA" id="ARBA00004651"/>
    </source>
</evidence>
<feature type="transmembrane region" description="Helical" evidence="9">
    <location>
        <begin position="446"/>
        <end position="468"/>
    </location>
</feature>
<keyword evidence="4" id="KW-1003">Cell membrane</keyword>
<keyword evidence="3" id="KW-0050">Antiport</keyword>
<dbReference type="InterPro" id="IPR001750">
    <property type="entry name" value="ND/Mrp_TM"/>
</dbReference>
<keyword evidence="3" id="KW-0813">Transport</keyword>
<dbReference type="NCBIfam" id="NF009306">
    <property type="entry name" value="PRK12663.1"/>
    <property type="match status" value="1"/>
</dbReference>
<keyword evidence="7 9" id="KW-0472">Membrane</keyword>
<evidence type="ECO:0000256" key="3">
    <source>
        <dbReference type="ARBA" id="ARBA00022449"/>
    </source>
</evidence>
<feature type="transmembrane region" description="Helical" evidence="9">
    <location>
        <begin position="337"/>
        <end position="355"/>
    </location>
</feature>
<feature type="transmembrane region" description="Helical" evidence="9">
    <location>
        <begin position="367"/>
        <end position="389"/>
    </location>
</feature>
<evidence type="ECO:0000256" key="4">
    <source>
        <dbReference type="ARBA" id="ARBA00022475"/>
    </source>
</evidence>
<dbReference type="EMBL" id="CP061172">
    <property type="protein sequence ID" value="QNR69427.1"/>
    <property type="molecule type" value="Genomic_DNA"/>
</dbReference>
<dbReference type="PRINTS" id="PR01437">
    <property type="entry name" value="NUOXDRDTASE4"/>
</dbReference>
<dbReference type="GO" id="GO:0015297">
    <property type="term" value="F:antiporter activity"/>
    <property type="evidence" value="ECO:0007669"/>
    <property type="project" value="UniProtKB-KW"/>
</dbReference>
<feature type="transmembrane region" description="Helical" evidence="9">
    <location>
        <begin position="162"/>
        <end position="184"/>
    </location>
</feature>
<dbReference type="PANTHER" id="PTHR42703:SF1">
    <property type="entry name" value="NA(+)_H(+) ANTIPORTER SUBUNIT D1"/>
    <property type="match status" value="1"/>
</dbReference>
<proteinExistence type="inferred from homology"/>
<feature type="transmembrane region" description="Helical" evidence="9">
    <location>
        <begin position="6"/>
        <end position="22"/>
    </location>
</feature>
<feature type="transmembrane region" description="Helical" evidence="9">
    <location>
        <begin position="299"/>
        <end position="317"/>
    </location>
</feature>
<dbReference type="NCBIfam" id="NF005818">
    <property type="entry name" value="PRK07691.1"/>
    <property type="match status" value="1"/>
</dbReference>
<evidence type="ECO:0000259" key="10">
    <source>
        <dbReference type="Pfam" id="PF00361"/>
    </source>
</evidence>
<evidence type="ECO:0000256" key="9">
    <source>
        <dbReference type="SAM" id="Phobius"/>
    </source>
</evidence>
<feature type="transmembrane region" description="Helical" evidence="9">
    <location>
        <begin position="71"/>
        <end position="95"/>
    </location>
</feature>
<dbReference type="InterPro" id="IPR003918">
    <property type="entry name" value="NADH_UbQ_OxRdtase"/>
</dbReference>